<organism evidence="2 3">
    <name type="scientific">Poritiphilus flavus</name>
    <dbReference type="NCBI Taxonomy" id="2697053"/>
    <lineage>
        <taxon>Bacteria</taxon>
        <taxon>Pseudomonadati</taxon>
        <taxon>Bacteroidota</taxon>
        <taxon>Flavobacteriia</taxon>
        <taxon>Flavobacteriales</taxon>
        <taxon>Flavobacteriaceae</taxon>
        <taxon>Poritiphilus</taxon>
    </lineage>
</organism>
<keyword evidence="1" id="KW-0812">Transmembrane</keyword>
<proteinExistence type="predicted"/>
<protein>
    <submittedName>
        <fullName evidence="2">Uncharacterized protein</fullName>
    </submittedName>
</protein>
<gene>
    <name evidence="2" type="ORF">GTQ38_01230</name>
</gene>
<feature type="transmembrane region" description="Helical" evidence="1">
    <location>
        <begin position="174"/>
        <end position="195"/>
    </location>
</feature>
<dbReference type="RefSeq" id="WP_161433403.1">
    <property type="nucleotide sequence ID" value="NZ_WXYO01000001.1"/>
</dbReference>
<dbReference type="EMBL" id="WXYO01000001">
    <property type="protein sequence ID" value="NAS10604.1"/>
    <property type="molecule type" value="Genomic_DNA"/>
</dbReference>
<name>A0A6L9E7J2_9FLAO</name>
<sequence length="203" mass="23928">MKHTINWNYIATIASAVTIIITISLVSNEKHDQVLYSTIEMLKIDRDTKTEEINNLRQNDNLIWYNKINEVTEYYENELVRIDDLNKKRLKLISDSLEVINQSKTKYGDSTRLAVLYGAMCFDHLELKERELKNRNDEVKLLKQIIVNNDSIIRSYELSFNDILKIKPYKSNRYIIYAIISLSLATLLISFYWIIANKFRAKP</sequence>
<accession>A0A6L9E7J2</accession>
<reference evidence="2 3" key="1">
    <citation type="submission" date="2020-01" db="EMBL/GenBank/DDBJ databases">
        <title>Bacteria diversity of Porities sp.</title>
        <authorList>
            <person name="Wang G."/>
        </authorList>
    </citation>
    <scope>NUCLEOTIDE SEQUENCE [LARGE SCALE GENOMIC DNA]</scope>
    <source>
        <strain evidence="2 3">R33</strain>
    </source>
</reference>
<keyword evidence="1" id="KW-0472">Membrane</keyword>
<comment type="caution">
    <text evidence="2">The sequence shown here is derived from an EMBL/GenBank/DDBJ whole genome shotgun (WGS) entry which is preliminary data.</text>
</comment>
<dbReference type="AlphaFoldDB" id="A0A6L9E7J2"/>
<evidence type="ECO:0000313" key="2">
    <source>
        <dbReference type="EMBL" id="NAS10604.1"/>
    </source>
</evidence>
<evidence type="ECO:0000256" key="1">
    <source>
        <dbReference type="SAM" id="Phobius"/>
    </source>
</evidence>
<dbReference type="Proteomes" id="UP000475249">
    <property type="component" value="Unassembled WGS sequence"/>
</dbReference>
<keyword evidence="3" id="KW-1185">Reference proteome</keyword>
<evidence type="ECO:0000313" key="3">
    <source>
        <dbReference type="Proteomes" id="UP000475249"/>
    </source>
</evidence>
<keyword evidence="1" id="KW-1133">Transmembrane helix</keyword>
<feature type="transmembrane region" description="Helical" evidence="1">
    <location>
        <begin position="6"/>
        <end position="26"/>
    </location>
</feature>